<dbReference type="Proteomes" id="UP000078225">
    <property type="component" value="Unassembled WGS sequence"/>
</dbReference>
<keyword evidence="4" id="KW-1185">Reference proteome</keyword>
<dbReference type="Gene3D" id="3.10.450.300">
    <property type="entry name" value="YebF/Colicin-M immunity protein"/>
    <property type="match status" value="1"/>
</dbReference>
<evidence type="ECO:0000313" key="4">
    <source>
        <dbReference type="Proteomes" id="UP000078225"/>
    </source>
</evidence>
<sequence length="107" mass="12038">MVAFTVMVVSAAANAVTKRVNLIPCENMKAENIAATVKNDYLQNRLQRWSDDQKALGQNDPVAWVNVKDMHHNGDTWVVPLVVRGQKQDLHYQVTVDCKAGNADYQR</sequence>
<evidence type="ECO:0008006" key="5">
    <source>
        <dbReference type="Google" id="ProtNLM"/>
    </source>
</evidence>
<organism evidence="3 4">
    <name type="scientific">Mangrovibacter phragmitis</name>
    <dbReference type="NCBI Taxonomy" id="1691903"/>
    <lineage>
        <taxon>Bacteria</taxon>
        <taxon>Pseudomonadati</taxon>
        <taxon>Pseudomonadota</taxon>
        <taxon>Gammaproteobacteria</taxon>
        <taxon>Enterobacterales</taxon>
        <taxon>Enterobacteriaceae</taxon>
        <taxon>Mangrovibacter</taxon>
    </lineage>
</organism>
<keyword evidence="1 2" id="KW-1015">Disulfide bond</keyword>
<dbReference type="STRING" id="1691903.A9B99_02155"/>
<dbReference type="PROSITE" id="PS51979">
    <property type="entry name" value="YEBF_CMI"/>
    <property type="match status" value="1"/>
</dbReference>
<dbReference type="AlphaFoldDB" id="A0A1B7LAD5"/>
<evidence type="ECO:0000313" key="3">
    <source>
        <dbReference type="EMBL" id="OAT79211.1"/>
    </source>
</evidence>
<accession>A0A1B7LAD5</accession>
<name>A0A1B7LAD5_9ENTR</name>
<dbReference type="EMBL" id="LYRP01000001">
    <property type="protein sequence ID" value="OAT79211.1"/>
    <property type="molecule type" value="Genomic_DNA"/>
</dbReference>
<comment type="caution">
    <text evidence="3">The sequence shown here is derived from an EMBL/GenBank/DDBJ whole genome shotgun (WGS) entry which is preliminary data.</text>
</comment>
<dbReference type="NCBIfam" id="NF041240">
    <property type="entry name" value="YebF_not_Cmi"/>
    <property type="match status" value="1"/>
</dbReference>
<reference evidence="4" key="1">
    <citation type="submission" date="2016-05" db="EMBL/GenBank/DDBJ databases">
        <authorList>
            <person name="Behera P."/>
            <person name="Vaishampayan P."/>
            <person name="Singh N."/>
            <person name="Raina V."/>
            <person name="Suar M."/>
            <person name="Pattnaik A."/>
            <person name="Rastogi G."/>
        </authorList>
    </citation>
    <scope>NUCLEOTIDE SEQUENCE [LARGE SCALE GENOMIC DNA]</scope>
    <source>
        <strain evidence="4">MP23</strain>
    </source>
</reference>
<proteinExistence type="predicted"/>
<dbReference type="InterPro" id="IPR025603">
    <property type="entry name" value="YebF/ColM_immunity"/>
</dbReference>
<evidence type="ECO:0000256" key="1">
    <source>
        <dbReference type="ARBA" id="ARBA00023157"/>
    </source>
</evidence>
<gene>
    <name evidence="3" type="ORF">A9B99_02155</name>
</gene>
<feature type="disulfide bond" evidence="2">
    <location>
        <begin position="25"/>
        <end position="98"/>
    </location>
</feature>
<protein>
    <recommendedName>
        <fullName evidence="5">Protein YebF</fullName>
    </recommendedName>
</protein>
<dbReference type="Pfam" id="PF13995">
    <property type="entry name" value="YebF"/>
    <property type="match status" value="1"/>
</dbReference>
<evidence type="ECO:0000256" key="2">
    <source>
        <dbReference type="PROSITE-ProRule" id="PRU01323"/>
    </source>
</evidence>
<dbReference type="OrthoDB" id="6454940at2"/>
<dbReference type="InterPro" id="IPR038703">
    <property type="entry name" value="YebF/Cmi_sf"/>
</dbReference>